<sequence>MPMTRSPLFHLEAPRHNPPAIGQEVDGLFFVLRGSKARADWVGTDRGFQSLFEHLIDNGILVHAGGGELVFNDDYPFSSPCNAASAVCGYRVDGRNAWVVEGPARLTYADWQEQLLNKAVPSRRIERDA</sequence>
<name>A0A9Q5FP12_PSEFR</name>
<dbReference type="EMBL" id="JAAQYX010000004">
    <property type="protein sequence ID" value="NNB48533.1"/>
    <property type="molecule type" value="Genomic_DNA"/>
</dbReference>
<dbReference type="Proteomes" id="UP000564604">
    <property type="component" value="Unassembled WGS sequence"/>
</dbReference>
<evidence type="ECO:0000313" key="3">
    <source>
        <dbReference type="Proteomes" id="UP000564604"/>
    </source>
</evidence>
<dbReference type="Pfam" id="PF14267">
    <property type="entry name" value="DUF4357"/>
    <property type="match status" value="1"/>
</dbReference>
<accession>A0A9Q5FP12</accession>
<organism evidence="2 3">
    <name type="scientific">Pseudomonas fragi</name>
    <dbReference type="NCBI Taxonomy" id="296"/>
    <lineage>
        <taxon>Bacteria</taxon>
        <taxon>Pseudomonadati</taxon>
        <taxon>Pseudomonadota</taxon>
        <taxon>Gammaproteobacteria</taxon>
        <taxon>Pseudomonadales</taxon>
        <taxon>Pseudomonadaceae</taxon>
        <taxon>Pseudomonas</taxon>
    </lineage>
</organism>
<evidence type="ECO:0000313" key="2">
    <source>
        <dbReference type="EMBL" id="NNB48533.1"/>
    </source>
</evidence>
<comment type="caution">
    <text evidence="2">The sequence shown here is derived from an EMBL/GenBank/DDBJ whole genome shotgun (WGS) entry which is preliminary data.</text>
</comment>
<evidence type="ECO:0000259" key="1">
    <source>
        <dbReference type="Pfam" id="PF14267"/>
    </source>
</evidence>
<dbReference type="InterPro" id="IPR025579">
    <property type="entry name" value="DUF4357"/>
</dbReference>
<gene>
    <name evidence="2" type="ORF">HBN89_04415</name>
</gene>
<reference evidence="2 3" key="1">
    <citation type="journal article" date="2020" name="Front. Microbiol.">
        <title>Genetic Organization of the aprX-lipA2 Operon Affects the Proteolytic Potential of Pseudomonas Species in Milk.</title>
        <authorList>
            <person name="Maier C."/>
            <person name="Huptas C."/>
            <person name="von Neubeck M."/>
            <person name="Scherer S."/>
            <person name="Wenning M."/>
            <person name="Lucking G."/>
        </authorList>
    </citation>
    <scope>NUCLEOTIDE SEQUENCE [LARGE SCALE GENOMIC DNA]</scope>
    <source>
        <strain evidence="2 3">WS 5094</strain>
    </source>
</reference>
<dbReference type="AlphaFoldDB" id="A0A9Q5FP12"/>
<proteinExistence type="predicted"/>
<protein>
    <submittedName>
        <fullName evidence="2">DUF4357 domain-containing protein</fullName>
    </submittedName>
</protein>
<dbReference type="RefSeq" id="WP_169907447.1">
    <property type="nucleotide sequence ID" value="NZ_JAAQYX010000004.1"/>
</dbReference>
<feature type="domain" description="DUF4357" evidence="1">
    <location>
        <begin position="53"/>
        <end position="99"/>
    </location>
</feature>